<accession>A0AAX2AES1</accession>
<proteinExistence type="predicted"/>
<gene>
    <name evidence="3" type="ORF">CP985_08670</name>
</gene>
<dbReference type="AlphaFoldDB" id="A0AAX2AES1"/>
<reference evidence="3 4" key="1">
    <citation type="submission" date="2017-09" db="EMBL/GenBank/DDBJ databases">
        <title>Genomics of the genus Arcobacter.</title>
        <authorList>
            <person name="Perez-Cataluna A."/>
            <person name="Figueras M.J."/>
            <person name="Salas-Masso N."/>
        </authorList>
    </citation>
    <scope>NUCLEOTIDE SEQUENCE [LARGE SCALE GENOMIC DNA]</scope>
    <source>
        <strain evidence="3 4">CECT 7386</strain>
    </source>
</reference>
<evidence type="ECO:0000256" key="2">
    <source>
        <dbReference type="SAM" id="MobiDB-lite"/>
    </source>
</evidence>
<feature type="compositionally biased region" description="Polar residues" evidence="2">
    <location>
        <begin position="1"/>
        <end position="11"/>
    </location>
</feature>
<feature type="compositionally biased region" description="Low complexity" evidence="2">
    <location>
        <begin position="817"/>
        <end position="831"/>
    </location>
</feature>
<feature type="compositionally biased region" description="Polar residues" evidence="2">
    <location>
        <begin position="177"/>
        <end position="190"/>
    </location>
</feature>
<feature type="compositionally biased region" description="Polar residues" evidence="2">
    <location>
        <begin position="132"/>
        <end position="169"/>
    </location>
</feature>
<sequence length="840" mass="92963">METIDLLSSSKIKGENTSSSTTSNEVKKEGFSLFDSLLSEASSENIAKSGNSKEEVNNKSNENTGKNSISLNTTTEEKTEIKTANTIENKVENKSEKVQTEVQTSSVKTDSSSLSLLDRMLLEAQKSISNEATAEEITSNPLNSSTKEIPSSNEILNNIKNRQTPQETLVSKEENSKNITSEKTQDTTISNNNKEIENKIENPNGKINNDFKKELNNEQKVENKVENKTEDLVEDKKIEKPNLDTAIAKNSQLNQENNIEVITAENSSQISTDDTLEMVEDSKGNIKNNESAQVLKEIKNSEVIIENKSINTTATLDIDTSKNETQKLVIQPTQDKTSIQKTIVETSNLNEKILKDNETSTVLNPSTPLDKGELVVEDNNTKETLTNKEKATLDKELSTKVVNEAVLSKPAQEEVSVKTDVVKEVKTQENLATETKVIDKKIENNELEIKAVEEKKNINNESTISKNTATSVESTIDETLASTKNEKVANELAKIDNTTASENKKVQIGTQELKDTSLENEQPASKKTLIEKLVEEDNSLKKEEIIQTKVETKTEEKTVLNTKNDLLTNIYLSSQKNSITNQAIIAQHEGVKIAKEANNIEDIKKSAKILELELTEAKVEIKDNASKEISKNTILEKMIMNRNLVQEFTNSNLPTQVTSSLTQSGLAGTQDNTIINEMPDVSLTVPSTLAMSIQSKIIGARQQMSSMMSDIARTMYENYKPPVTAFRINLFPAQLGTIAILMKNDRENGGLNISLNISSSSTLEAFVDNETGLKSALLKTFESEGEFNLDFNSDENSQNSSSNNPQEQQASTRRESLSSNEILNSLNSNKNSKADISNYM</sequence>
<organism evidence="3 4">
    <name type="scientific">Malaciobacter mytili LMG 24559</name>
    <dbReference type="NCBI Taxonomy" id="1032238"/>
    <lineage>
        <taxon>Bacteria</taxon>
        <taxon>Pseudomonadati</taxon>
        <taxon>Campylobacterota</taxon>
        <taxon>Epsilonproteobacteria</taxon>
        <taxon>Campylobacterales</taxon>
        <taxon>Arcobacteraceae</taxon>
        <taxon>Malaciobacter</taxon>
    </lineage>
</organism>
<dbReference type="Proteomes" id="UP000290092">
    <property type="component" value="Unassembled WGS sequence"/>
</dbReference>
<evidence type="ECO:0000313" key="4">
    <source>
        <dbReference type="Proteomes" id="UP000290092"/>
    </source>
</evidence>
<feature type="compositionally biased region" description="Low complexity" evidence="2">
    <location>
        <begin position="794"/>
        <end position="809"/>
    </location>
</feature>
<comment type="caution">
    <text evidence="3">The sequence shown here is derived from an EMBL/GenBank/DDBJ whole genome shotgun (WGS) entry which is preliminary data.</text>
</comment>
<name>A0AAX2AES1_9BACT</name>
<protein>
    <recommendedName>
        <fullName evidence="5">Flagellar hook-length control protein FliK</fullName>
    </recommendedName>
</protein>
<evidence type="ECO:0000313" key="3">
    <source>
        <dbReference type="EMBL" id="RXK15428.1"/>
    </source>
</evidence>
<feature type="region of interest" description="Disordered" evidence="2">
    <location>
        <begin position="789"/>
        <end position="840"/>
    </location>
</feature>
<evidence type="ECO:0000256" key="1">
    <source>
        <dbReference type="SAM" id="Coils"/>
    </source>
</evidence>
<feature type="region of interest" description="Disordered" evidence="2">
    <location>
        <begin position="132"/>
        <end position="192"/>
    </location>
</feature>
<feature type="coiled-coil region" evidence="1">
    <location>
        <begin position="593"/>
        <end position="620"/>
    </location>
</feature>
<dbReference type="EMBL" id="NXID01000029">
    <property type="protein sequence ID" value="RXK15428.1"/>
    <property type="molecule type" value="Genomic_DNA"/>
</dbReference>
<dbReference type="KEGG" id="amyt:AMYT_2204"/>
<evidence type="ECO:0008006" key="5">
    <source>
        <dbReference type="Google" id="ProtNLM"/>
    </source>
</evidence>
<keyword evidence="4" id="KW-1185">Reference proteome</keyword>
<dbReference type="RefSeq" id="WP_228197859.1">
    <property type="nucleotide sequence ID" value="NZ_CP031219.1"/>
</dbReference>
<feature type="region of interest" description="Disordered" evidence="2">
    <location>
        <begin position="42"/>
        <end position="77"/>
    </location>
</feature>
<feature type="region of interest" description="Disordered" evidence="2">
    <location>
        <begin position="1"/>
        <end position="26"/>
    </location>
</feature>
<keyword evidence="1" id="KW-0175">Coiled coil</keyword>